<organism evidence="2 3">
    <name type="scientific">Zingiber officinale</name>
    <name type="common">Ginger</name>
    <name type="synonym">Amomum zingiber</name>
    <dbReference type="NCBI Taxonomy" id="94328"/>
    <lineage>
        <taxon>Eukaryota</taxon>
        <taxon>Viridiplantae</taxon>
        <taxon>Streptophyta</taxon>
        <taxon>Embryophyta</taxon>
        <taxon>Tracheophyta</taxon>
        <taxon>Spermatophyta</taxon>
        <taxon>Magnoliopsida</taxon>
        <taxon>Liliopsida</taxon>
        <taxon>Zingiberales</taxon>
        <taxon>Zingiberaceae</taxon>
        <taxon>Zingiber</taxon>
    </lineage>
</organism>
<dbReference type="EMBL" id="JACMSC010000011">
    <property type="protein sequence ID" value="KAG6502185.1"/>
    <property type="molecule type" value="Genomic_DNA"/>
</dbReference>
<name>A0A8J5G7J1_ZINOF</name>
<dbReference type="AlphaFoldDB" id="A0A8J5G7J1"/>
<comment type="caution">
    <text evidence="2">The sequence shown here is derived from an EMBL/GenBank/DDBJ whole genome shotgun (WGS) entry which is preliminary data.</text>
</comment>
<protein>
    <recommendedName>
        <fullName evidence="4">BED-type domain-containing protein</fullName>
    </recommendedName>
</protein>
<gene>
    <name evidence="2" type="ORF">ZIOFF_042074</name>
</gene>
<reference evidence="2 3" key="1">
    <citation type="submission" date="2020-08" db="EMBL/GenBank/DDBJ databases">
        <title>Plant Genome Project.</title>
        <authorList>
            <person name="Zhang R.-G."/>
        </authorList>
    </citation>
    <scope>NUCLEOTIDE SEQUENCE [LARGE SCALE GENOMIC DNA]</scope>
    <source>
        <tissue evidence="2">Rhizome</tissue>
    </source>
</reference>
<evidence type="ECO:0008006" key="4">
    <source>
        <dbReference type="Google" id="ProtNLM"/>
    </source>
</evidence>
<evidence type="ECO:0000313" key="2">
    <source>
        <dbReference type="EMBL" id="KAG6502185.1"/>
    </source>
</evidence>
<evidence type="ECO:0000313" key="3">
    <source>
        <dbReference type="Proteomes" id="UP000734854"/>
    </source>
</evidence>
<feature type="region of interest" description="Disordered" evidence="1">
    <location>
        <begin position="20"/>
        <end position="60"/>
    </location>
</feature>
<evidence type="ECO:0000256" key="1">
    <source>
        <dbReference type="SAM" id="MobiDB-lite"/>
    </source>
</evidence>
<keyword evidence="3" id="KW-1185">Reference proteome</keyword>
<sequence length="274" mass="30666">MLGENLICIVATAPAATCRRPSPLRRHRGGAGQNRFPAHTASKQKSTLTNREGRRRTNQRGRDQVLSLFNLSAACINLSACISCEVESHLKDFVECFRHSSLEQKWNAPLTTVQAVLPTPFSYRVFTVDVSLPPLVRALLASKPRQQRDTSIKILEAKGKKVADEWSHFKKIIRRNDKNEVTAVVAICNYCKTEVPAHNKTHENNDIDGHVKKCKKNPHNAVKSDSSQLILTQLSMNNALTPHIFCQKKLEDKVVAFAVKDEMTFRVVEGAGFV</sequence>
<dbReference type="Proteomes" id="UP000734854">
    <property type="component" value="Unassembled WGS sequence"/>
</dbReference>
<accession>A0A8J5G7J1</accession>
<proteinExistence type="predicted"/>